<dbReference type="AlphaFoldDB" id="A0A7M2XIK6"/>
<evidence type="ECO:0000313" key="2">
    <source>
        <dbReference type="Proteomes" id="UP000593818"/>
    </source>
</evidence>
<reference evidence="1 2" key="1">
    <citation type="submission" date="2020-10" db="EMBL/GenBank/DDBJ databases">
        <title>Whole genome sequence of oil-degrading bacteria Rhodococcus pyridinivorans strain 5Ap.</title>
        <authorList>
            <person name="Akhremchuk A.E."/>
            <person name="Valentovich L.N."/>
            <person name="Charniauskaya M.I."/>
            <person name="Bukliarevich H.A."/>
            <person name="Titok M.A."/>
        </authorList>
    </citation>
    <scope>NUCLEOTIDE SEQUENCE [LARGE SCALE GENOMIC DNA]</scope>
    <source>
        <strain evidence="1 2">5Ap</strain>
    </source>
</reference>
<name>A0A7M2XIK6_9NOCA</name>
<sequence>MTDLNTTVRNLAAIAAAKKLLAEAETREKAALSSLVVRGTNYAYTDTGEELGYATVPKPSKPKPTIVITDEAQAYALAVDLFGEDVVEQRIELTEQGRKSFEAYILEAHEQAGSEDYFDLPGVAVSMPPAKDPAPRFTPAKNVVELVRGMAERGALNLSEVLALEGGES</sequence>
<accession>A0A7M2XIK6</accession>
<protein>
    <submittedName>
        <fullName evidence="1">Uncharacterized protein</fullName>
    </submittedName>
</protein>
<dbReference type="Proteomes" id="UP000593818">
    <property type="component" value="Chromosome"/>
</dbReference>
<dbReference type="RefSeq" id="WP_193902242.1">
    <property type="nucleotide sequence ID" value="NZ_CP063450.1"/>
</dbReference>
<dbReference type="EMBL" id="CP063450">
    <property type="protein sequence ID" value="QOV97192.1"/>
    <property type="molecule type" value="Genomic_DNA"/>
</dbReference>
<organism evidence="1 2">
    <name type="scientific">Rhodococcus pyridinivorans</name>
    <dbReference type="NCBI Taxonomy" id="103816"/>
    <lineage>
        <taxon>Bacteria</taxon>
        <taxon>Bacillati</taxon>
        <taxon>Actinomycetota</taxon>
        <taxon>Actinomycetes</taxon>
        <taxon>Mycobacteriales</taxon>
        <taxon>Nocardiaceae</taxon>
        <taxon>Rhodococcus</taxon>
    </lineage>
</organism>
<keyword evidence="2" id="KW-1185">Reference proteome</keyword>
<evidence type="ECO:0000313" key="1">
    <source>
        <dbReference type="EMBL" id="QOV97192.1"/>
    </source>
</evidence>
<gene>
    <name evidence="1" type="ORF">INP59_14545</name>
</gene>
<proteinExistence type="predicted"/>